<accession>A0A2T2XCW4</accession>
<dbReference type="AlphaFoldDB" id="A0A2T2XCW4"/>
<sequence length="341" mass="37708">MPLHHFEQGDQLMASEISHYLAEAITPWGIRDFYPDLLSRAETVIVLTHSSPHLVSAVLQQYVATAVLPHRAQVFHSALDPECLVAVLVDQRICITSQRIISGDIRTMARNMLTIPVEEDPGSELPPFPNRVPALLGMAKAVRDEISERVRQSLDADKIAQARNRLSSYLTNSGSEDGIASHYFGSSLSACGWAMFLSDAFHGILRRIRFEGPLGMDHTSLIRWFAERAMLQGFDVQLFHCEWDPSQIDHVVIPSLSIGLTLATAPHAINSSPSDEIIDMSSWQKEPPNQDLWDLYSSYRTALSCAQEWLSGNGDAKKFSKTLVASALRALNTTAATLLAS</sequence>
<protein>
    <submittedName>
        <fullName evidence="1">Uncharacterized protein</fullName>
    </submittedName>
</protein>
<evidence type="ECO:0000313" key="1">
    <source>
        <dbReference type="EMBL" id="PSR32353.1"/>
    </source>
</evidence>
<name>A0A2T2XCW4_9FIRM</name>
<dbReference type="EMBL" id="PXYW01000044">
    <property type="protein sequence ID" value="PSR32353.1"/>
    <property type="molecule type" value="Genomic_DNA"/>
</dbReference>
<reference evidence="1 2" key="1">
    <citation type="journal article" date="2014" name="BMC Genomics">
        <title>Comparison of environmental and isolate Sulfobacillus genomes reveals diverse carbon, sulfur, nitrogen, and hydrogen metabolisms.</title>
        <authorList>
            <person name="Justice N.B."/>
            <person name="Norman A."/>
            <person name="Brown C.T."/>
            <person name="Singh A."/>
            <person name="Thomas B.C."/>
            <person name="Banfield J.F."/>
        </authorList>
    </citation>
    <scope>NUCLEOTIDE SEQUENCE [LARGE SCALE GENOMIC DNA]</scope>
    <source>
        <strain evidence="1">AMDSBA4</strain>
    </source>
</reference>
<evidence type="ECO:0000313" key="2">
    <source>
        <dbReference type="Proteomes" id="UP000242972"/>
    </source>
</evidence>
<dbReference type="Proteomes" id="UP000242972">
    <property type="component" value="Unassembled WGS sequence"/>
</dbReference>
<gene>
    <name evidence="1" type="ORF">C7B46_14800</name>
</gene>
<proteinExistence type="predicted"/>
<organism evidence="1 2">
    <name type="scientific">Sulfobacillus benefaciens</name>
    <dbReference type="NCBI Taxonomy" id="453960"/>
    <lineage>
        <taxon>Bacteria</taxon>
        <taxon>Bacillati</taxon>
        <taxon>Bacillota</taxon>
        <taxon>Clostridia</taxon>
        <taxon>Eubacteriales</taxon>
        <taxon>Clostridiales Family XVII. Incertae Sedis</taxon>
        <taxon>Sulfobacillus</taxon>
    </lineage>
</organism>
<comment type="caution">
    <text evidence="1">The sequence shown here is derived from an EMBL/GenBank/DDBJ whole genome shotgun (WGS) entry which is preliminary data.</text>
</comment>